<dbReference type="InterPro" id="IPR001451">
    <property type="entry name" value="Hexapep"/>
</dbReference>
<evidence type="ECO:0000313" key="4">
    <source>
        <dbReference type="Proteomes" id="UP000306409"/>
    </source>
</evidence>
<dbReference type="RefSeq" id="WP_137697838.1">
    <property type="nucleotide sequence ID" value="NZ_CP061336.1"/>
</dbReference>
<protein>
    <submittedName>
        <fullName evidence="3">Acetyltransferase</fullName>
    </submittedName>
</protein>
<dbReference type="SUPFAM" id="SSF51161">
    <property type="entry name" value="Trimeric LpxA-like enzymes"/>
    <property type="match status" value="1"/>
</dbReference>
<dbReference type="EMBL" id="CP061336">
    <property type="protein sequence ID" value="QNU65791.1"/>
    <property type="molecule type" value="Genomic_DNA"/>
</dbReference>
<organism evidence="3 4">
    <name type="scientific">Ruminiclostridium herbifermentans</name>
    <dbReference type="NCBI Taxonomy" id="2488810"/>
    <lineage>
        <taxon>Bacteria</taxon>
        <taxon>Bacillati</taxon>
        <taxon>Bacillota</taxon>
        <taxon>Clostridia</taxon>
        <taxon>Eubacteriales</taxon>
        <taxon>Oscillospiraceae</taxon>
        <taxon>Ruminiclostridium</taxon>
    </lineage>
</organism>
<dbReference type="Proteomes" id="UP000306409">
    <property type="component" value="Chromosome"/>
</dbReference>
<keyword evidence="2" id="KW-0677">Repeat</keyword>
<keyword evidence="4" id="KW-1185">Reference proteome</keyword>
<dbReference type="AlphaFoldDB" id="A0A4U7JDS0"/>
<evidence type="ECO:0000313" key="3">
    <source>
        <dbReference type="EMBL" id="QNU65791.1"/>
    </source>
</evidence>
<dbReference type="CDD" id="cd03349">
    <property type="entry name" value="LbH_XAT"/>
    <property type="match status" value="1"/>
</dbReference>
<dbReference type="InterPro" id="IPR011004">
    <property type="entry name" value="Trimer_LpxA-like_sf"/>
</dbReference>
<dbReference type="KEGG" id="rher:EHE19_012860"/>
<gene>
    <name evidence="3" type="ORF">EHE19_012860</name>
</gene>
<dbReference type="Pfam" id="PF00132">
    <property type="entry name" value="Hexapep"/>
    <property type="match status" value="1"/>
</dbReference>
<dbReference type="PANTHER" id="PTHR43300">
    <property type="entry name" value="ACETYLTRANSFERASE"/>
    <property type="match status" value="1"/>
</dbReference>
<dbReference type="InterPro" id="IPR050179">
    <property type="entry name" value="Trans_hexapeptide_repeat"/>
</dbReference>
<evidence type="ECO:0000256" key="1">
    <source>
        <dbReference type="ARBA" id="ARBA00022679"/>
    </source>
</evidence>
<dbReference type="Gene3D" id="2.160.10.10">
    <property type="entry name" value="Hexapeptide repeat proteins"/>
    <property type="match status" value="1"/>
</dbReference>
<dbReference type="GO" id="GO:0016740">
    <property type="term" value="F:transferase activity"/>
    <property type="evidence" value="ECO:0007669"/>
    <property type="project" value="UniProtKB-KW"/>
</dbReference>
<dbReference type="PANTHER" id="PTHR43300:SF11">
    <property type="entry name" value="ACETYLTRANSFERASE RV3034C-RELATED"/>
    <property type="match status" value="1"/>
</dbReference>
<sequence length="180" mass="20411">MNKHTRLIDKDVLLKNVNLGNFVKIKRNSVLEEVEIGDFSQAAEYSNIYNTTIGKHCSISPFVNINPGDERVEIGHDVKIGLNVLIMSGVKIGNGAIIESGSIVTEDVESYSVVSGEPARKIRMRFSDEMIAEIEKLKWWDWDCNKIMSMFNTFRNFDEFVGKYSHSGFKNDIEKVACLQ</sequence>
<dbReference type="PROSITE" id="PS00101">
    <property type="entry name" value="HEXAPEP_TRANSFERASES"/>
    <property type="match status" value="1"/>
</dbReference>
<evidence type="ECO:0000256" key="2">
    <source>
        <dbReference type="ARBA" id="ARBA00022737"/>
    </source>
</evidence>
<proteinExistence type="predicted"/>
<reference evidence="3 4" key="1">
    <citation type="submission" date="2020-09" db="EMBL/GenBank/DDBJ databases">
        <title>Characterization and genome sequencing of Ruminiclostridium sp. nov. MA18.</title>
        <authorList>
            <person name="Rettenmaier R."/>
            <person name="Kowollik M.-L."/>
            <person name="Liebl W."/>
            <person name="Zverlov V."/>
        </authorList>
    </citation>
    <scope>NUCLEOTIDE SEQUENCE [LARGE SCALE GENOMIC DNA]</scope>
    <source>
        <strain evidence="3 4">MA18</strain>
    </source>
</reference>
<dbReference type="OrthoDB" id="9801697at2"/>
<dbReference type="InterPro" id="IPR018357">
    <property type="entry name" value="Hexapep_transf_CS"/>
</dbReference>
<name>A0A4U7JDS0_9FIRM</name>
<accession>A0A4U7JDS0</accession>
<keyword evidence="1 3" id="KW-0808">Transferase</keyword>